<gene>
    <name evidence="1" type="ORF">A3I24_00520</name>
</gene>
<dbReference type="AlphaFoldDB" id="A0A1G1ZT69"/>
<evidence type="ECO:0000313" key="1">
    <source>
        <dbReference type="EMBL" id="OGY66950.1"/>
    </source>
</evidence>
<dbReference type="Proteomes" id="UP000177690">
    <property type="component" value="Unassembled WGS sequence"/>
</dbReference>
<sequence length="70" mass="7992">MATAYCTRTELLRKLVGRTVKDVRFASNGEDIIFDFEGGVTAYFLRDHPLVGERGMVVRLEKPGHFVEYI</sequence>
<reference evidence="1 2" key="1">
    <citation type="journal article" date="2016" name="Nat. Commun.">
        <title>Thousands of microbial genomes shed light on interconnected biogeochemical processes in an aquifer system.</title>
        <authorList>
            <person name="Anantharaman K."/>
            <person name="Brown C.T."/>
            <person name="Hug L.A."/>
            <person name="Sharon I."/>
            <person name="Castelle C.J."/>
            <person name="Probst A.J."/>
            <person name="Thomas B.C."/>
            <person name="Singh A."/>
            <person name="Wilkins M.J."/>
            <person name="Karaoz U."/>
            <person name="Brodie E.L."/>
            <person name="Williams K.H."/>
            <person name="Hubbard S.S."/>
            <person name="Banfield J.F."/>
        </authorList>
    </citation>
    <scope>NUCLEOTIDE SEQUENCE [LARGE SCALE GENOMIC DNA]</scope>
</reference>
<protein>
    <submittedName>
        <fullName evidence="1">Uncharacterized protein</fullName>
    </submittedName>
</protein>
<dbReference type="EMBL" id="MHJL01000032">
    <property type="protein sequence ID" value="OGY66950.1"/>
    <property type="molecule type" value="Genomic_DNA"/>
</dbReference>
<organism evidence="1 2">
    <name type="scientific">Candidatus Harrisonbacteria bacterium RIFCSPLOWO2_02_FULL_41_13b</name>
    <dbReference type="NCBI Taxonomy" id="1798409"/>
    <lineage>
        <taxon>Bacteria</taxon>
        <taxon>Candidatus Harrisoniibacteriota</taxon>
    </lineage>
</organism>
<name>A0A1G1ZT69_9BACT</name>
<accession>A0A1G1ZT69</accession>
<evidence type="ECO:0000313" key="2">
    <source>
        <dbReference type="Proteomes" id="UP000177690"/>
    </source>
</evidence>
<proteinExistence type="predicted"/>
<comment type="caution">
    <text evidence="1">The sequence shown here is derived from an EMBL/GenBank/DDBJ whole genome shotgun (WGS) entry which is preliminary data.</text>
</comment>